<proteinExistence type="predicted"/>
<evidence type="ECO:0000256" key="1">
    <source>
        <dbReference type="SAM" id="Phobius"/>
    </source>
</evidence>
<keyword evidence="4" id="KW-1185">Reference proteome</keyword>
<keyword evidence="2" id="KW-0732">Signal</keyword>
<organism evidence="3 4">
    <name type="scientific">Stephania japonica</name>
    <dbReference type="NCBI Taxonomy" id="461633"/>
    <lineage>
        <taxon>Eukaryota</taxon>
        <taxon>Viridiplantae</taxon>
        <taxon>Streptophyta</taxon>
        <taxon>Embryophyta</taxon>
        <taxon>Tracheophyta</taxon>
        <taxon>Spermatophyta</taxon>
        <taxon>Magnoliopsida</taxon>
        <taxon>Ranunculales</taxon>
        <taxon>Menispermaceae</taxon>
        <taxon>Menispermoideae</taxon>
        <taxon>Cissampelideae</taxon>
        <taxon>Stephania</taxon>
    </lineage>
</organism>
<keyword evidence="1" id="KW-0812">Transmembrane</keyword>
<keyword evidence="1" id="KW-1133">Transmembrane helix</keyword>
<keyword evidence="1" id="KW-0472">Membrane</keyword>
<dbReference type="Proteomes" id="UP001417504">
    <property type="component" value="Unassembled WGS sequence"/>
</dbReference>
<protein>
    <submittedName>
        <fullName evidence="3">Uncharacterized protein</fullName>
    </submittedName>
</protein>
<evidence type="ECO:0000313" key="3">
    <source>
        <dbReference type="EMBL" id="KAK9109615.1"/>
    </source>
</evidence>
<reference evidence="3 4" key="1">
    <citation type="submission" date="2024-01" db="EMBL/GenBank/DDBJ databases">
        <title>Genome assemblies of Stephania.</title>
        <authorList>
            <person name="Yang L."/>
        </authorList>
    </citation>
    <scope>NUCLEOTIDE SEQUENCE [LARGE SCALE GENOMIC DNA]</scope>
    <source>
        <strain evidence="3">QJT</strain>
        <tissue evidence="3">Leaf</tissue>
    </source>
</reference>
<comment type="caution">
    <text evidence="3">The sequence shown here is derived from an EMBL/GenBank/DDBJ whole genome shotgun (WGS) entry which is preliminary data.</text>
</comment>
<feature type="chain" id="PRO_5042988470" evidence="2">
    <location>
        <begin position="19"/>
        <end position="75"/>
    </location>
</feature>
<dbReference type="AlphaFoldDB" id="A0AAP0NKP1"/>
<name>A0AAP0NKP1_9MAGN</name>
<evidence type="ECO:0000313" key="4">
    <source>
        <dbReference type="Proteomes" id="UP001417504"/>
    </source>
</evidence>
<accession>A0AAP0NKP1</accession>
<dbReference type="EMBL" id="JBBNAE010000007">
    <property type="protein sequence ID" value="KAK9109615.1"/>
    <property type="molecule type" value="Genomic_DNA"/>
</dbReference>
<gene>
    <name evidence="3" type="ORF">Sjap_017675</name>
</gene>
<feature type="signal peptide" evidence="2">
    <location>
        <begin position="1"/>
        <end position="18"/>
    </location>
</feature>
<sequence>MFFLMFLFPSRSLLVARSLNEVATIIEEEMTSTSYTWALRRGAVINSLTSIRGTLVLCGVCIILYFIVQFQSSNV</sequence>
<evidence type="ECO:0000256" key="2">
    <source>
        <dbReference type="SAM" id="SignalP"/>
    </source>
</evidence>
<feature type="transmembrane region" description="Helical" evidence="1">
    <location>
        <begin position="44"/>
        <end position="68"/>
    </location>
</feature>